<reference evidence="1" key="1">
    <citation type="journal article" date="2014" name="Front. Microbiol.">
        <title>High frequency of phylogenetically diverse reductive dehalogenase-homologous genes in deep subseafloor sedimentary metagenomes.</title>
        <authorList>
            <person name="Kawai M."/>
            <person name="Futagami T."/>
            <person name="Toyoda A."/>
            <person name="Takaki Y."/>
            <person name="Nishi S."/>
            <person name="Hori S."/>
            <person name="Arai W."/>
            <person name="Tsubouchi T."/>
            <person name="Morono Y."/>
            <person name="Uchiyama I."/>
            <person name="Ito T."/>
            <person name="Fujiyama A."/>
            <person name="Inagaki F."/>
            <person name="Takami H."/>
        </authorList>
    </citation>
    <scope>NUCLEOTIDE SEQUENCE</scope>
    <source>
        <strain evidence="1">Expedition CK06-06</strain>
    </source>
</reference>
<organism evidence="1">
    <name type="scientific">marine sediment metagenome</name>
    <dbReference type="NCBI Taxonomy" id="412755"/>
    <lineage>
        <taxon>unclassified sequences</taxon>
        <taxon>metagenomes</taxon>
        <taxon>ecological metagenomes</taxon>
    </lineage>
</organism>
<dbReference type="EMBL" id="BARW01000004">
    <property type="protein sequence ID" value="GAI67478.1"/>
    <property type="molecule type" value="Genomic_DNA"/>
</dbReference>
<accession>X1QH04</accession>
<name>X1QH04_9ZZZZ</name>
<proteinExistence type="predicted"/>
<gene>
    <name evidence="1" type="ORF">S12H4_00070</name>
</gene>
<dbReference type="AlphaFoldDB" id="X1QH04"/>
<protein>
    <submittedName>
        <fullName evidence="1">Uncharacterized protein</fullName>
    </submittedName>
</protein>
<comment type="caution">
    <text evidence="1">The sequence shown here is derived from an EMBL/GenBank/DDBJ whole genome shotgun (WGS) entry which is preliminary data.</text>
</comment>
<sequence>MTEYLTFVRQLQEVLRALESSLVLEEMAPFNTLYLPLSETATAESTTTVDHFPAENRAWYVSKVYITTTTNTTAKLKIKCDNDGVLSDVEATVPKATTALEIDLKAEYGMPLRVVQLTAEYVNEGASDEDQALIIKGAEVIERW</sequence>
<evidence type="ECO:0000313" key="1">
    <source>
        <dbReference type="EMBL" id="GAI67478.1"/>
    </source>
</evidence>